<reference evidence="2 3" key="1">
    <citation type="submission" date="2024-02" db="EMBL/GenBank/DDBJ databases">
        <title>de novo genome assembly of Solanum bulbocastanum strain 11H21.</title>
        <authorList>
            <person name="Hosaka A.J."/>
        </authorList>
    </citation>
    <scope>NUCLEOTIDE SEQUENCE [LARGE SCALE GENOMIC DNA]</scope>
    <source>
        <tissue evidence="2">Young leaves</tissue>
    </source>
</reference>
<keyword evidence="3" id="KW-1185">Reference proteome</keyword>
<proteinExistence type="predicted"/>
<evidence type="ECO:0000313" key="3">
    <source>
        <dbReference type="Proteomes" id="UP001371456"/>
    </source>
</evidence>
<feature type="chain" id="PRO_5042831136" evidence="1">
    <location>
        <begin position="19"/>
        <end position="72"/>
    </location>
</feature>
<gene>
    <name evidence="2" type="ORF">RDI58_003466</name>
</gene>
<sequence>MVNANFPCLLFDFQLCAALVTSAKEHASYGEIMESKEVTPCEDLTDDDIQTAIQNAMGPKSALFVPEVTPKD</sequence>
<evidence type="ECO:0000256" key="1">
    <source>
        <dbReference type="SAM" id="SignalP"/>
    </source>
</evidence>
<evidence type="ECO:0000313" key="2">
    <source>
        <dbReference type="EMBL" id="KAK6805681.1"/>
    </source>
</evidence>
<dbReference type="EMBL" id="JBANQN010000001">
    <property type="protein sequence ID" value="KAK6805681.1"/>
    <property type="molecule type" value="Genomic_DNA"/>
</dbReference>
<dbReference type="Gene3D" id="1.20.120.1240">
    <property type="entry name" value="Dynamin, middle domain"/>
    <property type="match status" value="1"/>
</dbReference>
<name>A0AAN8YS50_SOLBU</name>
<keyword evidence="1" id="KW-0732">Signal</keyword>
<dbReference type="AlphaFoldDB" id="A0AAN8YS50"/>
<protein>
    <submittedName>
        <fullName evidence="2">Uncharacterized protein</fullName>
    </submittedName>
</protein>
<accession>A0AAN8YS50</accession>
<dbReference type="Proteomes" id="UP001371456">
    <property type="component" value="Unassembled WGS sequence"/>
</dbReference>
<organism evidence="2 3">
    <name type="scientific">Solanum bulbocastanum</name>
    <name type="common">Wild potato</name>
    <dbReference type="NCBI Taxonomy" id="147425"/>
    <lineage>
        <taxon>Eukaryota</taxon>
        <taxon>Viridiplantae</taxon>
        <taxon>Streptophyta</taxon>
        <taxon>Embryophyta</taxon>
        <taxon>Tracheophyta</taxon>
        <taxon>Spermatophyta</taxon>
        <taxon>Magnoliopsida</taxon>
        <taxon>eudicotyledons</taxon>
        <taxon>Gunneridae</taxon>
        <taxon>Pentapetalae</taxon>
        <taxon>asterids</taxon>
        <taxon>lamiids</taxon>
        <taxon>Solanales</taxon>
        <taxon>Solanaceae</taxon>
        <taxon>Solanoideae</taxon>
        <taxon>Solaneae</taxon>
        <taxon>Solanum</taxon>
    </lineage>
</organism>
<comment type="caution">
    <text evidence="2">The sequence shown here is derived from an EMBL/GenBank/DDBJ whole genome shotgun (WGS) entry which is preliminary data.</text>
</comment>
<feature type="signal peptide" evidence="1">
    <location>
        <begin position="1"/>
        <end position="18"/>
    </location>
</feature>